<name>K3Z1N5_SETIT</name>
<dbReference type="Gramene" id="KQL32102">
    <property type="protein sequence ID" value="KQL32102"/>
    <property type="gene ID" value="SETIT_020453mg"/>
</dbReference>
<protein>
    <submittedName>
        <fullName evidence="1">Uncharacterized protein</fullName>
    </submittedName>
</protein>
<proteinExistence type="predicted"/>
<dbReference type="EMBL" id="AGNK02000603">
    <property type="status" value="NOT_ANNOTATED_CDS"/>
    <property type="molecule type" value="Genomic_DNA"/>
</dbReference>
<organism evidence="1 2">
    <name type="scientific">Setaria italica</name>
    <name type="common">Foxtail millet</name>
    <name type="synonym">Panicum italicum</name>
    <dbReference type="NCBI Taxonomy" id="4555"/>
    <lineage>
        <taxon>Eukaryota</taxon>
        <taxon>Viridiplantae</taxon>
        <taxon>Streptophyta</taxon>
        <taxon>Embryophyta</taxon>
        <taxon>Tracheophyta</taxon>
        <taxon>Spermatophyta</taxon>
        <taxon>Magnoliopsida</taxon>
        <taxon>Liliopsida</taxon>
        <taxon>Poales</taxon>
        <taxon>Poaceae</taxon>
        <taxon>PACMAD clade</taxon>
        <taxon>Panicoideae</taxon>
        <taxon>Panicodae</taxon>
        <taxon>Paniceae</taxon>
        <taxon>Cenchrinae</taxon>
        <taxon>Setaria</taxon>
    </lineage>
</organism>
<evidence type="ECO:0000313" key="1">
    <source>
        <dbReference type="EnsemblPlants" id="KQL32102"/>
    </source>
</evidence>
<evidence type="ECO:0000313" key="2">
    <source>
        <dbReference type="Proteomes" id="UP000004995"/>
    </source>
</evidence>
<dbReference type="AlphaFoldDB" id="K3Z1N5"/>
<accession>K3Z1N5</accession>
<dbReference type="EnsemblPlants" id="KQL32102">
    <property type="protein sequence ID" value="KQL32102"/>
    <property type="gene ID" value="SETIT_020453mg"/>
</dbReference>
<reference evidence="1" key="2">
    <citation type="submission" date="2018-08" db="UniProtKB">
        <authorList>
            <consortium name="EnsemblPlants"/>
        </authorList>
    </citation>
    <scope>IDENTIFICATION</scope>
    <source>
        <strain evidence="1">Yugu1</strain>
    </source>
</reference>
<reference evidence="2" key="1">
    <citation type="journal article" date="2012" name="Nat. Biotechnol.">
        <title>Reference genome sequence of the model plant Setaria.</title>
        <authorList>
            <person name="Bennetzen J.L."/>
            <person name="Schmutz J."/>
            <person name="Wang H."/>
            <person name="Percifield R."/>
            <person name="Hawkins J."/>
            <person name="Pontaroli A.C."/>
            <person name="Estep M."/>
            <person name="Feng L."/>
            <person name="Vaughn J.N."/>
            <person name="Grimwood J."/>
            <person name="Jenkins J."/>
            <person name="Barry K."/>
            <person name="Lindquist E."/>
            <person name="Hellsten U."/>
            <person name="Deshpande S."/>
            <person name="Wang X."/>
            <person name="Wu X."/>
            <person name="Mitros T."/>
            <person name="Triplett J."/>
            <person name="Yang X."/>
            <person name="Ye C.Y."/>
            <person name="Mauro-Herrera M."/>
            <person name="Wang L."/>
            <person name="Li P."/>
            <person name="Sharma M."/>
            <person name="Sharma R."/>
            <person name="Ronald P.C."/>
            <person name="Panaud O."/>
            <person name="Kellogg E.A."/>
            <person name="Brutnell T.P."/>
            <person name="Doust A.N."/>
            <person name="Tuskan G.A."/>
            <person name="Rokhsar D."/>
            <person name="Devos K.M."/>
        </authorList>
    </citation>
    <scope>NUCLEOTIDE SEQUENCE [LARGE SCALE GENOMIC DNA]</scope>
    <source>
        <strain evidence="2">cv. Yugu1</strain>
    </source>
</reference>
<dbReference type="InParanoid" id="K3Z1N5"/>
<sequence>MVYSLQSKASKYAEFQIIRTARHPVLSNRTTQQLQFLSNTTA</sequence>
<keyword evidence="2" id="KW-1185">Reference proteome</keyword>
<dbReference type="HOGENOM" id="CLU_3261429_0_0_1"/>
<dbReference type="Proteomes" id="UP000004995">
    <property type="component" value="Unassembled WGS sequence"/>
</dbReference>